<dbReference type="EMBL" id="JACJVR010000011">
    <property type="protein sequence ID" value="MBB6690487.1"/>
    <property type="molecule type" value="Genomic_DNA"/>
</dbReference>
<evidence type="ECO:0000313" key="2">
    <source>
        <dbReference type="EMBL" id="MBB6690487.1"/>
    </source>
</evidence>
<protein>
    <recommendedName>
        <fullName evidence="4">Lipoprotein</fullName>
    </recommendedName>
</protein>
<dbReference type="RefSeq" id="WP_185134513.1">
    <property type="nucleotide sequence ID" value="NZ_JACJVR010000011.1"/>
</dbReference>
<feature type="chain" id="PRO_5032284133" description="Lipoprotein" evidence="1">
    <location>
        <begin position="21"/>
        <end position="242"/>
    </location>
</feature>
<organism evidence="2 3">
    <name type="scientific">Cohnella xylanilytica</name>
    <dbReference type="NCBI Taxonomy" id="557555"/>
    <lineage>
        <taxon>Bacteria</taxon>
        <taxon>Bacillati</taxon>
        <taxon>Bacillota</taxon>
        <taxon>Bacilli</taxon>
        <taxon>Bacillales</taxon>
        <taxon>Paenibacillaceae</taxon>
        <taxon>Cohnella</taxon>
    </lineage>
</organism>
<dbReference type="AlphaFoldDB" id="A0A841TQ83"/>
<keyword evidence="1" id="KW-0732">Signal</keyword>
<proteinExistence type="predicted"/>
<accession>A0A841TQ83</accession>
<dbReference type="PROSITE" id="PS51257">
    <property type="entry name" value="PROKAR_LIPOPROTEIN"/>
    <property type="match status" value="1"/>
</dbReference>
<sequence length="242" mass="26649">MRIVRLAACPLLAIALLALALTGCRGNPLVRANVSIDWVDFVKWDGRSYEAMYNRALTDPSDIGPGVGEVKFKLEGNVHTPGYRSKNGDAAYLEPGTVLYELKSRPDRSILAVRDDKAIGGYALYADPEKQTGYPWHFKDIPKDKVTLVEIYRYGPDDEPAMTNLLEGEKAAAFVNLLERSAASESYSPAPGGPDPEIFTVVLSAGGTVGFRYHLFHDDKSYYWSPWDTVPLPGEIGSYLNS</sequence>
<keyword evidence="3" id="KW-1185">Reference proteome</keyword>
<comment type="caution">
    <text evidence="2">The sequence shown here is derived from an EMBL/GenBank/DDBJ whole genome shotgun (WGS) entry which is preliminary data.</text>
</comment>
<reference evidence="2 3" key="1">
    <citation type="submission" date="2020-08" db="EMBL/GenBank/DDBJ databases">
        <title>Cohnella phylogeny.</title>
        <authorList>
            <person name="Dunlap C."/>
        </authorList>
    </citation>
    <scope>NUCLEOTIDE SEQUENCE [LARGE SCALE GENOMIC DNA]</scope>
    <source>
        <strain evidence="2 3">DSM 25239</strain>
    </source>
</reference>
<dbReference type="Proteomes" id="UP000553776">
    <property type="component" value="Unassembled WGS sequence"/>
</dbReference>
<evidence type="ECO:0000256" key="1">
    <source>
        <dbReference type="SAM" id="SignalP"/>
    </source>
</evidence>
<name>A0A841TQ83_9BACL</name>
<feature type="signal peptide" evidence="1">
    <location>
        <begin position="1"/>
        <end position="20"/>
    </location>
</feature>
<evidence type="ECO:0008006" key="4">
    <source>
        <dbReference type="Google" id="ProtNLM"/>
    </source>
</evidence>
<gene>
    <name evidence="2" type="ORF">H7B90_03635</name>
</gene>
<evidence type="ECO:0000313" key="3">
    <source>
        <dbReference type="Proteomes" id="UP000553776"/>
    </source>
</evidence>